<evidence type="ECO:0000256" key="2">
    <source>
        <dbReference type="ARBA" id="ARBA00008290"/>
    </source>
</evidence>
<dbReference type="RefSeq" id="WP_305997845.1">
    <property type="nucleotide sequence ID" value="NZ_JASNFN010000001.1"/>
</dbReference>
<dbReference type="Proteomes" id="UP001233673">
    <property type="component" value="Unassembled WGS sequence"/>
</dbReference>
<evidence type="ECO:0000313" key="11">
    <source>
        <dbReference type="EMBL" id="MDP5181068.1"/>
    </source>
</evidence>
<keyword evidence="4 9" id="KW-0645">Protease</keyword>
<dbReference type="CDD" id="cd05658">
    <property type="entry name" value="M18_DAP"/>
    <property type="match status" value="1"/>
</dbReference>
<comment type="caution">
    <text evidence="11">The sequence shown here is derived from an EMBL/GenBank/DDBJ whole genome shotgun (WGS) entry which is preliminary data.</text>
</comment>
<organism evidence="11 12">
    <name type="scientific">Blastococcus carthaginiensis</name>
    <dbReference type="NCBI Taxonomy" id="3050034"/>
    <lineage>
        <taxon>Bacteria</taxon>
        <taxon>Bacillati</taxon>
        <taxon>Actinomycetota</taxon>
        <taxon>Actinomycetes</taxon>
        <taxon>Geodermatophilales</taxon>
        <taxon>Geodermatophilaceae</taxon>
        <taxon>Blastococcus</taxon>
    </lineage>
</organism>
<evidence type="ECO:0000256" key="8">
    <source>
        <dbReference type="ARBA" id="ARBA00023049"/>
    </source>
</evidence>
<dbReference type="Gene3D" id="3.40.630.10">
    <property type="entry name" value="Zn peptidases"/>
    <property type="match status" value="1"/>
</dbReference>
<evidence type="ECO:0000256" key="5">
    <source>
        <dbReference type="ARBA" id="ARBA00022723"/>
    </source>
</evidence>
<keyword evidence="6 9" id="KW-0378">Hydrolase</keyword>
<sequence>MPTAAPDPLALGDDLRAFVDASPSPAHTVAELVRRLGAAGFTELAEADAWAPAPGGRHFVVRHGSVIAFRLGSGPLAETGLRLVGAHTDSPTFKVRPRWEVRQSGYRLVGVEPYGGGLWHTWLDRELTVAGRLVLRGGRTALVRLPGAPLRLPSLAIHLDRSVREGLTLDPQQHLVPVWDRDLGTGPGLADALADAAGVDLRDVVGTDLVLADTQPSARAGADGTWVAAPRLDDLACCHSGLLALLAAPAGARTQVLVCNDHEEVGSGSMSGARGSFLEDVVRRLAAATDPGDPQAAHRALARSVLVSADMAHAVHPTRAERHEPAHRPELGGGPVLKVNANQAYATDAASGGWFTERCDEAGVPVQTFVTRADLPCGSTIGPLTATRLGVTTVDVGAPMLAMHSCRELASAHDVPLMVGALTACLGD</sequence>
<evidence type="ECO:0000256" key="7">
    <source>
        <dbReference type="ARBA" id="ARBA00022833"/>
    </source>
</evidence>
<keyword evidence="8 9" id="KW-0482">Metalloprotease</keyword>
<accession>A0ABT9I684</accession>
<comment type="similarity">
    <text evidence="2 9">Belongs to the peptidase M18 family.</text>
</comment>
<evidence type="ECO:0000256" key="1">
    <source>
        <dbReference type="ARBA" id="ARBA00001947"/>
    </source>
</evidence>
<dbReference type="Pfam" id="PF02127">
    <property type="entry name" value="Peptidase_M18"/>
    <property type="match status" value="1"/>
</dbReference>
<keyword evidence="5 9" id="KW-0479">Metal-binding</keyword>
<dbReference type="InterPro" id="IPR023358">
    <property type="entry name" value="Peptidase_M18_dom2"/>
</dbReference>
<dbReference type="PANTHER" id="PTHR28570:SF3">
    <property type="entry name" value="ASPARTYL AMINOPEPTIDASE"/>
    <property type="match status" value="1"/>
</dbReference>
<protein>
    <recommendedName>
        <fullName evidence="10">M18 family aminopeptidase</fullName>
        <ecNumber evidence="10">3.4.11.-</ecNumber>
    </recommendedName>
</protein>
<evidence type="ECO:0000256" key="10">
    <source>
        <dbReference type="RuleBase" id="RU004387"/>
    </source>
</evidence>
<dbReference type="PRINTS" id="PR00932">
    <property type="entry name" value="AMINO1PTASE"/>
</dbReference>
<gene>
    <name evidence="11" type="ORF">QOZ88_00310</name>
</gene>
<evidence type="ECO:0000256" key="6">
    <source>
        <dbReference type="ARBA" id="ARBA00022801"/>
    </source>
</evidence>
<dbReference type="InterPro" id="IPR001948">
    <property type="entry name" value="Peptidase_M18"/>
</dbReference>
<evidence type="ECO:0000256" key="9">
    <source>
        <dbReference type="RuleBase" id="RU004386"/>
    </source>
</evidence>
<evidence type="ECO:0000256" key="3">
    <source>
        <dbReference type="ARBA" id="ARBA00022438"/>
    </source>
</evidence>
<keyword evidence="12" id="KW-1185">Reference proteome</keyword>
<evidence type="ECO:0000256" key="4">
    <source>
        <dbReference type="ARBA" id="ARBA00022670"/>
    </source>
</evidence>
<dbReference type="EC" id="3.4.11.-" evidence="10"/>
<evidence type="ECO:0000313" key="12">
    <source>
        <dbReference type="Proteomes" id="UP001233673"/>
    </source>
</evidence>
<proteinExistence type="inferred from homology"/>
<dbReference type="SUPFAM" id="SSF53187">
    <property type="entry name" value="Zn-dependent exopeptidases"/>
    <property type="match status" value="1"/>
</dbReference>
<dbReference type="Gene3D" id="2.30.250.10">
    <property type="entry name" value="Aminopeptidase i, Domain 2"/>
    <property type="match status" value="1"/>
</dbReference>
<keyword evidence="3 9" id="KW-0031">Aminopeptidase</keyword>
<dbReference type="SUPFAM" id="SSF101821">
    <property type="entry name" value="Aminopeptidase/glucanase lid domain"/>
    <property type="match status" value="1"/>
</dbReference>
<dbReference type="GO" id="GO:0004177">
    <property type="term" value="F:aminopeptidase activity"/>
    <property type="evidence" value="ECO:0007669"/>
    <property type="project" value="UniProtKB-KW"/>
</dbReference>
<dbReference type="PANTHER" id="PTHR28570">
    <property type="entry name" value="ASPARTYL AMINOPEPTIDASE"/>
    <property type="match status" value="1"/>
</dbReference>
<keyword evidence="7 9" id="KW-0862">Zinc</keyword>
<dbReference type="EMBL" id="JASNFN010000001">
    <property type="protein sequence ID" value="MDP5181068.1"/>
    <property type="molecule type" value="Genomic_DNA"/>
</dbReference>
<dbReference type="NCBIfam" id="NF002759">
    <property type="entry name" value="PRK02813.1"/>
    <property type="match status" value="1"/>
</dbReference>
<comment type="cofactor">
    <cofactor evidence="1 10">
        <name>Zn(2+)</name>
        <dbReference type="ChEBI" id="CHEBI:29105"/>
    </cofactor>
</comment>
<name>A0ABT9I684_9ACTN</name>
<reference evidence="12" key="1">
    <citation type="submission" date="2023-05" db="EMBL/GenBank/DDBJ databases">
        <title>Draft genome of Pseudofrankia sp. BMG5.37.</title>
        <authorList>
            <person name="Gtari M."/>
            <person name="Ghodhbane F."/>
            <person name="Sbissi I."/>
        </authorList>
    </citation>
    <scope>NUCLEOTIDE SEQUENCE [LARGE SCALE GENOMIC DNA]</scope>
    <source>
        <strain evidence="12">BMG 814</strain>
    </source>
</reference>